<dbReference type="GO" id="GO:0006412">
    <property type="term" value="P:translation"/>
    <property type="evidence" value="ECO:0007669"/>
    <property type="project" value="UniProtKB-UniRule"/>
</dbReference>
<dbReference type="GO" id="GO:0015935">
    <property type="term" value="C:small ribosomal subunit"/>
    <property type="evidence" value="ECO:0007669"/>
    <property type="project" value="InterPro"/>
</dbReference>
<dbReference type="InterPro" id="IPR036986">
    <property type="entry name" value="S4_RNA-bd_sf"/>
</dbReference>
<organism evidence="14 15">
    <name type="scientific">Dehalobacter restrictus</name>
    <dbReference type="NCBI Taxonomy" id="55583"/>
    <lineage>
        <taxon>Bacteria</taxon>
        <taxon>Bacillati</taxon>
        <taxon>Bacillota</taxon>
        <taxon>Clostridia</taxon>
        <taxon>Eubacteriales</taxon>
        <taxon>Desulfitobacteriaceae</taxon>
        <taxon>Dehalobacter</taxon>
    </lineage>
</organism>
<dbReference type="SMART" id="SM01390">
    <property type="entry name" value="Ribosomal_S4"/>
    <property type="match status" value="1"/>
</dbReference>
<evidence type="ECO:0000256" key="2">
    <source>
        <dbReference type="ARBA" id="ARBA00003866"/>
    </source>
</evidence>
<dbReference type="SMART" id="SM00363">
    <property type="entry name" value="S4"/>
    <property type="match status" value="1"/>
</dbReference>
<evidence type="ECO:0000256" key="6">
    <source>
        <dbReference type="ARBA" id="ARBA00022980"/>
    </source>
</evidence>
<dbReference type="RefSeq" id="WP_019225217.1">
    <property type="nucleotide sequence ID" value="NZ_CP046996.1"/>
</dbReference>
<dbReference type="GO" id="GO:0003735">
    <property type="term" value="F:structural constituent of ribosome"/>
    <property type="evidence" value="ECO:0007669"/>
    <property type="project" value="InterPro"/>
</dbReference>
<dbReference type="InterPro" id="IPR002942">
    <property type="entry name" value="S4_RNA-bd"/>
</dbReference>
<dbReference type="InterPro" id="IPR018079">
    <property type="entry name" value="Ribosomal_uS4_CS"/>
</dbReference>
<dbReference type="PANTHER" id="PTHR11831">
    <property type="entry name" value="30S 40S RIBOSOMAL PROTEIN"/>
    <property type="match status" value="1"/>
</dbReference>
<evidence type="ECO:0000256" key="11">
    <source>
        <dbReference type="RuleBase" id="RU003699"/>
    </source>
</evidence>
<dbReference type="NCBIfam" id="TIGR01017">
    <property type="entry name" value="rpsD_bact"/>
    <property type="match status" value="1"/>
</dbReference>
<evidence type="ECO:0000256" key="1">
    <source>
        <dbReference type="ARBA" id="ARBA00003004"/>
    </source>
</evidence>
<dbReference type="InterPro" id="IPR001912">
    <property type="entry name" value="Ribosomal_uS4_N"/>
</dbReference>
<evidence type="ECO:0000259" key="13">
    <source>
        <dbReference type="SMART" id="SM01390"/>
    </source>
</evidence>
<dbReference type="AlphaFoldDB" id="A0A857DGL1"/>
<protein>
    <recommendedName>
        <fullName evidence="9 10">Small ribosomal subunit protein uS4</fullName>
    </recommendedName>
</protein>
<dbReference type="NCBIfam" id="NF003717">
    <property type="entry name" value="PRK05327.1"/>
    <property type="match status" value="1"/>
</dbReference>
<evidence type="ECO:0000259" key="12">
    <source>
        <dbReference type="SMART" id="SM00363"/>
    </source>
</evidence>
<evidence type="ECO:0000256" key="4">
    <source>
        <dbReference type="ARBA" id="ARBA00022730"/>
    </source>
</evidence>
<dbReference type="Proteomes" id="UP000430508">
    <property type="component" value="Chromosome"/>
</dbReference>
<feature type="domain" description="RNA-binding S4" evidence="12">
    <location>
        <begin position="99"/>
        <end position="163"/>
    </location>
</feature>
<evidence type="ECO:0000313" key="14">
    <source>
        <dbReference type="EMBL" id="QGZ99668.1"/>
    </source>
</evidence>
<dbReference type="PROSITE" id="PS50889">
    <property type="entry name" value="S4"/>
    <property type="match status" value="1"/>
</dbReference>
<keyword evidence="7 10" id="KW-0687">Ribonucleoprotein</keyword>
<reference evidence="14 15" key="1">
    <citation type="submission" date="2019-12" db="EMBL/GenBank/DDBJ databases">
        <title>Sequence classification of anaerobic respiratory reductive dehalogenases: First we see many, then we see few.</title>
        <authorList>
            <person name="Molenda O."/>
            <person name="Puentes Jacome L.A."/>
            <person name="Cao X."/>
            <person name="Nesbo C.L."/>
            <person name="Tang S."/>
            <person name="Morson N."/>
            <person name="Patron J."/>
            <person name="Lomheim L."/>
            <person name="Wishart D.S."/>
            <person name="Edwards E.A."/>
        </authorList>
    </citation>
    <scope>NUCLEOTIDE SEQUENCE [LARGE SCALE GENOMIC DNA]</scope>
    <source>
        <strain evidence="14 15">12DCA</strain>
    </source>
</reference>
<keyword evidence="6 10" id="KW-0689">Ribosomal protein</keyword>
<dbReference type="EMBL" id="CP046996">
    <property type="protein sequence ID" value="QGZ99668.1"/>
    <property type="molecule type" value="Genomic_DNA"/>
</dbReference>
<evidence type="ECO:0000256" key="5">
    <source>
        <dbReference type="ARBA" id="ARBA00022884"/>
    </source>
</evidence>
<dbReference type="CDD" id="cd00165">
    <property type="entry name" value="S4"/>
    <property type="match status" value="1"/>
</dbReference>
<dbReference type="Pfam" id="PF00163">
    <property type="entry name" value="Ribosomal_S4"/>
    <property type="match status" value="1"/>
</dbReference>
<dbReference type="PROSITE" id="PS00632">
    <property type="entry name" value="RIBOSOMAL_S4"/>
    <property type="match status" value="1"/>
</dbReference>
<dbReference type="Gene3D" id="3.10.290.10">
    <property type="entry name" value="RNA-binding S4 domain"/>
    <property type="match status" value="1"/>
</dbReference>
<comment type="similarity">
    <text evidence="3 10 11">Belongs to the universal ribosomal protein uS4 family.</text>
</comment>
<dbReference type="InterPro" id="IPR022801">
    <property type="entry name" value="Ribosomal_uS4"/>
</dbReference>
<name>A0A857DGL1_9FIRM</name>
<proteinExistence type="inferred from homology"/>
<dbReference type="PANTHER" id="PTHR11831:SF4">
    <property type="entry name" value="SMALL RIBOSOMAL SUBUNIT PROTEIN US4M"/>
    <property type="match status" value="1"/>
</dbReference>
<dbReference type="FunFam" id="1.10.1050.10:FF:000001">
    <property type="entry name" value="30S ribosomal protein S4"/>
    <property type="match status" value="1"/>
</dbReference>
<keyword evidence="5 10" id="KW-0694">RNA-binding</keyword>
<keyword evidence="4 10" id="KW-0699">rRNA-binding</keyword>
<evidence type="ECO:0000256" key="9">
    <source>
        <dbReference type="ARBA" id="ARBA00035254"/>
    </source>
</evidence>
<dbReference type="HAMAP" id="MF_01306_B">
    <property type="entry name" value="Ribosomal_uS4_B"/>
    <property type="match status" value="1"/>
</dbReference>
<sequence>MAKYTESVCRLCRREGQKLFLKGDRCYTNKCAVDRRAYAPGMHGQARGKKPTEYGIQLREKQKVRRIYGVLEKQFRGYFDKAARQKGMTGENLLRLLERRLDNVVFRLGFASSRPEARQLVTHGHITINGKRVDIASYLVSTGEAISIKESSKDNNRIKEMAESLKDRAVPAWLSLDINSITGTVINMPTREDIQIPIEEHLIVEKYSR</sequence>
<dbReference type="GO" id="GO:0019843">
    <property type="term" value="F:rRNA binding"/>
    <property type="evidence" value="ECO:0007669"/>
    <property type="project" value="UniProtKB-UniRule"/>
</dbReference>
<dbReference type="Gene3D" id="1.10.1050.10">
    <property type="entry name" value="Ribosomal Protein S4 Delta 41, Chain A, domain 1"/>
    <property type="match status" value="1"/>
</dbReference>
<dbReference type="Pfam" id="PF01479">
    <property type="entry name" value="S4"/>
    <property type="match status" value="1"/>
</dbReference>
<dbReference type="FunFam" id="3.10.290.10:FF:000001">
    <property type="entry name" value="30S ribosomal protein S4"/>
    <property type="match status" value="1"/>
</dbReference>
<dbReference type="SUPFAM" id="SSF55174">
    <property type="entry name" value="Alpha-L RNA-binding motif"/>
    <property type="match status" value="1"/>
</dbReference>
<feature type="domain" description="Small ribosomal subunit protein uS4 N-terminal" evidence="13">
    <location>
        <begin position="3"/>
        <end position="98"/>
    </location>
</feature>
<evidence type="ECO:0000256" key="3">
    <source>
        <dbReference type="ARBA" id="ARBA00007465"/>
    </source>
</evidence>
<evidence type="ECO:0000256" key="7">
    <source>
        <dbReference type="ARBA" id="ARBA00023274"/>
    </source>
</evidence>
<dbReference type="GO" id="GO:0042274">
    <property type="term" value="P:ribosomal small subunit biogenesis"/>
    <property type="evidence" value="ECO:0007669"/>
    <property type="project" value="TreeGrafter"/>
</dbReference>
<comment type="function">
    <text evidence="2 10">One of the primary rRNA binding proteins, it binds directly to 16S rRNA where it nucleates assembly of the body of the 30S subunit.</text>
</comment>
<accession>A0A857DGL1</accession>
<comment type="function">
    <text evidence="1 10">With S5 and S12 plays an important role in translational accuracy.</text>
</comment>
<gene>
    <name evidence="10 14" type="primary">rpsD</name>
    <name evidence="14" type="ORF">GQ588_02885</name>
</gene>
<evidence type="ECO:0000313" key="15">
    <source>
        <dbReference type="Proteomes" id="UP000430508"/>
    </source>
</evidence>
<comment type="subunit">
    <text evidence="8 10">Part of the 30S ribosomal subunit. Contacts protein S5. The interaction surface between S4 and S5 is involved in control of translational fidelity.</text>
</comment>
<evidence type="ECO:0000256" key="10">
    <source>
        <dbReference type="HAMAP-Rule" id="MF_01306"/>
    </source>
</evidence>
<dbReference type="InterPro" id="IPR005709">
    <property type="entry name" value="Ribosomal_uS4_bac-type"/>
</dbReference>
<evidence type="ECO:0000256" key="8">
    <source>
        <dbReference type="ARBA" id="ARBA00025813"/>
    </source>
</evidence>